<dbReference type="AlphaFoldDB" id="A0A1I7XT73"/>
<evidence type="ECO:0000313" key="7">
    <source>
        <dbReference type="Proteomes" id="UP000095283"/>
    </source>
</evidence>
<name>A0A1I7XT73_HETBA</name>
<feature type="compositionally biased region" description="Basic and acidic residues" evidence="5">
    <location>
        <begin position="489"/>
        <end position="521"/>
    </location>
</feature>
<dbReference type="PANTHER" id="PTHR14005:SF0">
    <property type="entry name" value="EUKARYOTIC TRANSLATION INITIATION FACTOR 3 SUBUNIT A"/>
    <property type="match status" value="1"/>
</dbReference>
<accession>A0A1I7XT73</accession>
<reference evidence="8" key="1">
    <citation type="submission" date="2016-11" db="UniProtKB">
        <authorList>
            <consortium name="WormBaseParasite"/>
        </authorList>
    </citation>
    <scope>IDENTIFICATION</scope>
</reference>
<dbReference type="InterPro" id="IPR036397">
    <property type="entry name" value="RNaseH_sf"/>
</dbReference>
<feature type="region of interest" description="Disordered" evidence="5">
    <location>
        <begin position="450"/>
        <end position="583"/>
    </location>
</feature>
<evidence type="ECO:0000256" key="4">
    <source>
        <dbReference type="ARBA" id="ARBA00022917"/>
    </source>
</evidence>
<dbReference type="GO" id="GO:0002188">
    <property type="term" value="P:translation reinitiation"/>
    <property type="evidence" value="ECO:0007669"/>
    <property type="project" value="TreeGrafter"/>
</dbReference>
<dbReference type="WBParaSite" id="Hba_20725">
    <property type="protein sequence ID" value="Hba_20725"/>
    <property type="gene ID" value="Hba_20725"/>
</dbReference>
<keyword evidence="3" id="KW-0694">RNA-binding</keyword>
<feature type="domain" description="PCI" evidence="6">
    <location>
        <begin position="257"/>
        <end position="335"/>
    </location>
</feature>
<sequence length="772" mass="88267">MPPNFFQKPETALKRAQELIQVGKEADALETLHDTIKARRHKQWTQTHELIMLKHVELCVILKKPHVAKDALFQYKTLTQQIAVKSLETVIEHFLTMAEQKTEEAQKTSIEKVEEIDDLDQGDVPETLLLSVVSGAAAQDRMDRTVLAPWLRFLWDSYRNCLELLRNNAQVLLNGILIYSLVKLNSPESLAMMQETRLCQLDTAIQMELWQEASAEDVHGMMQLSKDKDKRMVKPASYVNYYDKLALVFWKAGNSLFHAASLLQKFTIYKISVIYDSISWNRIQKIIPFYNDMELERLVVDVSKHRFVKAQIDHRSGCVRFGAADATLAGGVDLEEADGFTGDDTQLGVEGIRAHLELMYNKLRSTVELLDGDKRREEMIARAIIKEKGERVFQDMDPEAVLREQVSLVIFSFFRQYFITFFRQYFFRKAIMMKRMQEAPKLHEEYEQKRVQKAMEDHELDSRRREVDMDSKAMNDSDWRGGMRSVPISRDRPMPNRDGGDRHPMREKDNIPSAADKDDWRPNVGPAPPPVPPGYFRDRPREGMGTLLKRSDGSTHDEASKRAVAPATSAPDSGTWSRGNVTKKDFLPPPGTFNILQLLLLLRNPMAINLSRRVYVTRKEKTQEELAERLGADKAAVARRWHGMGKVASSESEYHVNSPKTALAAGSTRASRCLPDNAGRTFCGKLLLKVILQHDNSRPHAALSTQQTVLNLGWEVLPHVAYSPDLTPSDYRLFRSMQNCLVAQHFRDVAEVRKWIDDFIASKPISFLTKQS</sequence>
<dbReference type="Proteomes" id="UP000095283">
    <property type="component" value="Unplaced"/>
</dbReference>
<dbReference type="Gene3D" id="3.30.420.10">
    <property type="entry name" value="Ribonuclease H-like superfamily/Ribonuclease H"/>
    <property type="match status" value="1"/>
</dbReference>
<dbReference type="Gene3D" id="4.10.860.10">
    <property type="entry name" value="UVR domain"/>
    <property type="match status" value="1"/>
</dbReference>
<dbReference type="InterPro" id="IPR027512">
    <property type="entry name" value="EIF3A"/>
</dbReference>
<keyword evidence="2" id="KW-0396">Initiation factor</keyword>
<dbReference type="GO" id="GO:0001732">
    <property type="term" value="P:formation of cytoplasmic translation initiation complex"/>
    <property type="evidence" value="ECO:0007669"/>
    <property type="project" value="TreeGrafter"/>
</dbReference>
<feature type="compositionally biased region" description="Basic and acidic residues" evidence="5">
    <location>
        <begin position="450"/>
        <end position="481"/>
    </location>
</feature>
<feature type="compositionally biased region" description="Polar residues" evidence="5">
    <location>
        <begin position="570"/>
        <end position="580"/>
    </location>
</feature>
<dbReference type="Pfam" id="PF22591">
    <property type="entry name" value="eIF3a_PCI_TPR-like"/>
    <property type="match status" value="2"/>
</dbReference>
<keyword evidence="7" id="KW-1185">Reference proteome</keyword>
<dbReference type="GO" id="GO:0003743">
    <property type="term" value="F:translation initiation factor activity"/>
    <property type="evidence" value="ECO:0007669"/>
    <property type="project" value="UniProtKB-KW"/>
</dbReference>
<dbReference type="InterPro" id="IPR054711">
    <property type="entry name" value="eIF3a_PCI_TPR-like"/>
</dbReference>
<keyword evidence="1" id="KW-0963">Cytoplasm</keyword>
<dbReference type="SMART" id="SM00088">
    <property type="entry name" value="PINT"/>
    <property type="match status" value="1"/>
</dbReference>
<evidence type="ECO:0000256" key="3">
    <source>
        <dbReference type="ARBA" id="ARBA00022884"/>
    </source>
</evidence>
<evidence type="ECO:0000256" key="1">
    <source>
        <dbReference type="ARBA" id="ARBA00022490"/>
    </source>
</evidence>
<evidence type="ECO:0000313" key="8">
    <source>
        <dbReference type="WBParaSite" id="Hba_20725"/>
    </source>
</evidence>
<proteinExistence type="predicted"/>
<dbReference type="InterPro" id="IPR000717">
    <property type="entry name" value="PCI_dom"/>
</dbReference>
<feature type="compositionally biased region" description="Basic and acidic residues" evidence="5">
    <location>
        <begin position="549"/>
        <end position="561"/>
    </location>
</feature>
<evidence type="ECO:0000259" key="6">
    <source>
        <dbReference type="SMART" id="SM00088"/>
    </source>
</evidence>
<dbReference type="GO" id="GO:0071540">
    <property type="term" value="C:eukaryotic translation initiation factor 3 complex, eIF3e"/>
    <property type="evidence" value="ECO:0007669"/>
    <property type="project" value="TreeGrafter"/>
</dbReference>
<dbReference type="GO" id="GO:0003729">
    <property type="term" value="F:mRNA binding"/>
    <property type="evidence" value="ECO:0007669"/>
    <property type="project" value="TreeGrafter"/>
</dbReference>
<dbReference type="GO" id="GO:0071541">
    <property type="term" value="C:eukaryotic translation initiation factor 3 complex, eIF3m"/>
    <property type="evidence" value="ECO:0007669"/>
    <property type="project" value="TreeGrafter"/>
</dbReference>
<dbReference type="PANTHER" id="PTHR14005">
    <property type="entry name" value="EUKARYOTIC TRANSLATION INITIATION FACTOR 3, THETA SUBUNIT"/>
    <property type="match status" value="1"/>
</dbReference>
<evidence type="ECO:0000256" key="2">
    <source>
        <dbReference type="ARBA" id="ARBA00022540"/>
    </source>
</evidence>
<keyword evidence="4" id="KW-0648">Protein biosynthesis</keyword>
<dbReference type="Gene3D" id="1.25.40.860">
    <property type="match status" value="1"/>
</dbReference>
<protein>
    <submittedName>
        <fullName evidence="8">PCI domain-containing protein</fullName>
    </submittedName>
</protein>
<evidence type="ECO:0000256" key="5">
    <source>
        <dbReference type="SAM" id="MobiDB-lite"/>
    </source>
</evidence>
<dbReference type="GO" id="GO:0043614">
    <property type="term" value="C:multi-eIF complex"/>
    <property type="evidence" value="ECO:0007669"/>
    <property type="project" value="TreeGrafter"/>
</dbReference>
<organism evidence="7 8">
    <name type="scientific">Heterorhabditis bacteriophora</name>
    <name type="common">Entomopathogenic nematode worm</name>
    <dbReference type="NCBI Taxonomy" id="37862"/>
    <lineage>
        <taxon>Eukaryota</taxon>
        <taxon>Metazoa</taxon>
        <taxon>Ecdysozoa</taxon>
        <taxon>Nematoda</taxon>
        <taxon>Chromadorea</taxon>
        <taxon>Rhabditida</taxon>
        <taxon>Rhabditina</taxon>
        <taxon>Rhabditomorpha</taxon>
        <taxon>Strongyloidea</taxon>
        <taxon>Heterorhabditidae</taxon>
        <taxon>Heterorhabditis</taxon>
    </lineage>
</organism>